<dbReference type="Proteomes" id="UP000282741">
    <property type="component" value="Chromosome"/>
</dbReference>
<dbReference type="Pfam" id="PF02464">
    <property type="entry name" value="CinA"/>
    <property type="match status" value="1"/>
</dbReference>
<reference evidence="3" key="1">
    <citation type="submission" date="2017-10" db="EMBL/GenBank/DDBJ databases">
        <title>Whole genome sequencing of various Bordetella species.</title>
        <authorList>
            <person name="Weigand M.R."/>
            <person name="Loparev V."/>
            <person name="Peng Y."/>
            <person name="Bowden K.E."/>
            <person name="Tondella M.L."/>
            <person name="Williams M.M."/>
        </authorList>
    </citation>
    <scope>NUCLEOTIDE SEQUENCE [LARGE SCALE GENOMIC DNA]</scope>
    <source>
        <strain evidence="3">H720</strain>
    </source>
</reference>
<name>A0AAN1RZ48_9BORD</name>
<evidence type="ECO:0000259" key="1">
    <source>
        <dbReference type="Pfam" id="PF02464"/>
    </source>
</evidence>
<dbReference type="RefSeq" id="WP_032957728.1">
    <property type="nucleotide sequence ID" value="NZ_CP012077.1"/>
</dbReference>
<sequence length="165" mass="17538">MTETENVAQYMSRHGLTLATAESCTAGLIASRLAEIPGAGALLECAFVVYSPEAKRHCLGVPGEVLRRHNLTSTAVARAMALGAAERARANVVVANTGVADGQADGVAPGTQCYAWLLRAPGREPAVFVETRRFEGGRNAVRCFAADYAIMRIVHYHALWLKAAA</sequence>
<dbReference type="GeneID" id="92993843"/>
<evidence type="ECO:0000313" key="3">
    <source>
        <dbReference type="Proteomes" id="UP000282741"/>
    </source>
</evidence>
<dbReference type="InterPro" id="IPR036653">
    <property type="entry name" value="CinA-like_C"/>
</dbReference>
<dbReference type="EMBL" id="CP024172">
    <property type="protein sequence ID" value="AZW18663.1"/>
    <property type="molecule type" value="Genomic_DNA"/>
</dbReference>
<accession>A0AAN1RZ48</accession>
<dbReference type="AlphaFoldDB" id="A0AAN1RZ48"/>
<evidence type="ECO:0000313" key="2">
    <source>
        <dbReference type="EMBL" id="AZW18663.1"/>
    </source>
</evidence>
<protein>
    <submittedName>
        <fullName evidence="2">Ompetence-damaged protein</fullName>
    </submittedName>
</protein>
<proteinExistence type="predicted"/>
<dbReference type="Gene3D" id="3.90.950.20">
    <property type="entry name" value="CinA-like"/>
    <property type="match status" value="1"/>
</dbReference>
<feature type="domain" description="CinA C-terminal" evidence="1">
    <location>
        <begin position="5"/>
        <end position="153"/>
    </location>
</feature>
<dbReference type="NCBIfam" id="TIGR00199">
    <property type="entry name" value="PncC_domain"/>
    <property type="match status" value="1"/>
</dbReference>
<organism evidence="2 3">
    <name type="scientific">Bordetella hinzii</name>
    <dbReference type="NCBI Taxonomy" id="103855"/>
    <lineage>
        <taxon>Bacteria</taxon>
        <taxon>Pseudomonadati</taxon>
        <taxon>Pseudomonadota</taxon>
        <taxon>Betaproteobacteria</taxon>
        <taxon>Burkholderiales</taxon>
        <taxon>Alcaligenaceae</taxon>
        <taxon>Bordetella</taxon>
    </lineage>
</organism>
<gene>
    <name evidence="2" type="ORF">CS347_18805</name>
</gene>
<dbReference type="SUPFAM" id="SSF142433">
    <property type="entry name" value="CinA-like"/>
    <property type="match status" value="1"/>
</dbReference>
<dbReference type="InterPro" id="IPR008136">
    <property type="entry name" value="CinA_C"/>
</dbReference>